<accession>A0A833CEA9</accession>
<feature type="transmembrane region" description="Helical" evidence="1">
    <location>
        <begin position="358"/>
        <end position="382"/>
    </location>
</feature>
<keyword evidence="1" id="KW-1133">Transmembrane helix</keyword>
<comment type="caution">
    <text evidence="3">The sequence shown here is derived from an EMBL/GenBank/DDBJ whole genome shotgun (WGS) entry which is preliminary data.</text>
</comment>
<feature type="transmembrane region" description="Helical" evidence="1">
    <location>
        <begin position="145"/>
        <end position="170"/>
    </location>
</feature>
<dbReference type="Proteomes" id="UP000434554">
    <property type="component" value="Unassembled WGS sequence"/>
</dbReference>
<feature type="transmembrane region" description="Helical" evidence="1">
    <location>
        <begin position="303"/>
        <end position="323"/>
    </location>
</feature>
<feature type="transmembrane region" description="Helical" evidence="1">
    <location>
        <begin position="329"/>
        <end position="346"/>
    </location>
</feature>
<feature type="transmembrane region" description="Helical" evidence="1">
    <location>
        <begin position="273"/>
        <end position="291"/>
    </location>
</feature>
<keyword evidence="1" id="KW-0812">Transmembrane</keyword>
<feature type="transmembrane region" description="Helical" evidence="1">
    <location>
        <begin position="54"/>
        <end position="76"/>
    </location>
</feature>
<feature type="transmembrane region" description="Helical" evidence="1">
    <location>
        <begin position="230"/>
        <end position="261"/>
    </location>
</feature>
<feature type="transmembrane region" description="Helical" evidence="1">
    <location>
        <begin position="88"/>
        <end position="108"/>
    </location>
</feature>
<protein>
    <submittedName>
        <fullName evidence="3">C4-dicarboxylate ABC transporter</fullName>
    </submittedName>
</protein>
<dbReference type="InterPro" id="IPR009827">
    <property type="entry name" value="MatC_N"/>
</dbReference>
<proteinExistence type="predicted"/>
<dbReference type="EMBL" id="WBKH01000001">
    <property type="protein sequence ID" value="KAB1479998.1"/>
    <property type="molecule type" value="Genomic_DNA"/>
</dbReference>
<evidence type="ECO:0000259" key="2">
    <source>
        <dbReference type="Pfam" id="PF07158"/>
    </source>
</evidence>
<evidence type="ECO:0000313" key="4">
    <source>
        <dbReference type="Proteomes" id="UP000434554"/>
    </source>
</evidence>
<name>A0A833CEA9_9FIRM</name>
<feature type="transmembrane region" description="Helical" evidence="1">
    <location>
        <begin position="114"/>
        <end position="133"/>
    </location>
</feature>
<evidence type="ECO:0000256" key="1">
    <source>
        <dbReference type="SAM" id="Phobius"/>
    </source>
</evidence>
<reference evidence="3 4" key="1">
    <citation type="submission" date="2019-09" db="EMBL/GenBank/DDBJ databases">
        <title>Draft genome sequence of 3 type strains from the CCUG.</title>
        <authorList>
            <person name="Pineiro-Iglesias B."/>
            <person name="Tunovic T."/>
            <person name="Unosson C."/>
            <person name="Inganas E."/>
            <person name="Ohlen M."/>
            <person name="Cardew S."/>
            <person name="Jensie-Markopoulos S."/>
            <person name="Salva-Serra F."/>
            <person name="Jaen-Luchoro D."/>
            <person name="Karlsson R."/>
            <person name="Svensson-Stadler L."/>
            <person name="Chun J."/>
            <person name="Moore E."/>
        </authorList>
    </citation>
    <scope>NUCLEOTIDE SEQUENCE [LARGE SCALE GENOMIC DNA]</scope>
    <source>
        <strain evidence="3 4">CCUG 65427</strain>
    </source>
</reference>
<feature type="transmembrane region" description="Helical" evidence="1">
    <location>
        <begin position="12"/>
        <end position="42"/>
    </location>
</feature>
<keyword evidence="1" id="KW-0472">Membrane</keyword>
<evidence type="ECO:0000313" key="3">
    <source>
        <dbReference type="EMBL" id="KAB1479998.1"/>
    </source>
</evidence>
<sequence length="425" mass="45869">MKNIVRRFKMEGISLVFLIGSIIFGIVNKINVGIVSIAFSLILAIIGGIPLKQVYLGFPTQLFVTLLGTMFFFSMLQNNKTLNVFSEFVVYLIGNKLYLLPIVVYILAYTLSAVGPGAIPVLPIAIIIAVTLSKQMNLSPVLMGGLATLGAVGGTLSPIALTGIIVEGILSEQGLSGMGRALFIKGAVVNLACAAMLYFFYKGYKINNKTGNFTENKEFRGFNKQQKISLLLLVVLIILVIGFKLDVGLVSFLMALGLLIFKSGNEKESLTSIPWGVMIMVCGVNVLMTLTQKLGGVKLLANFLAMFMSESTATPIMALTGGIMSQFSSANGVVISTLVPTAVDIVNSIGGITNVNEITFAITFAAVVTLSPLSTAGSLIMATYIQGEVEGEKKANKLFVDLFIWTFIMLLFFAVLCWLGYYRWF</sequence>
<gene>
    <name evidence="3" type="ORF">F8R14_01640</name>
</gene>
<dbReference type="AlphaFoldDB" id="A0A833CEA9"/>
<dbReference type="Pfam" id="PF07158">
    <property type="entry name" value="MatC_N"/>
    <property type="match status" value="1"/>
</dbReference>
<feature type="domain" description="Dicarboxylate carrier MatC N-terminal" evidence="2">
    <location>
        <begin position="13"/>
        <end position="154"/>
    </location>
</feature>
<feature type="transmembrane region" description="Helical" evidence="1">
    <location>
        <begin position="182"/>
        <end position="201"/>
    </location>
</feature>
<feature type="transmembrane region" description="Helical" evidence="1">
    <location>
        <begin position="402"/>
        <end position="422"/>
    </location>
</feature>
<organism evidence="3 4">
    <name type="scientific">Veillonella seminalis</name>
    <dbReference type="NCBI Taxonomy" id="1502943"/>
    <lineage>
        <taxon>Bacteria</taxon>
        <taxon>Bacillati</taxon>
        <taxon>Bacillota</taxon>
        <taxon>Negativicutes</taxon>
        <taxon>Veillonellales</taxon>
        <taxon>Veillonellaceae</taxon>
        <taxon>Veillonella</taxon>
    </lineage>
</organism>